<evidence type="ECO:0000313" key="1">
    <source>
        <dbReference type="EMBL" id="NUU62038.1"/>
    </source>
</evidence>
<reference evidence="1" key="1">
    <citation type="submission" date="2020-06" db="EMBL/GenBank/DDBJ databases">
        <title>Paenibacillus sp. nov., isolated from soil.</title>
        <authorList>
            <person name="Seo Y.L."/>
        </authorList>
    </citation>
    <scope>NUCLEOTIDE SEQUENCE [LARGE SCALE GENOMIC DNA]</scope>
    <source>
        <strain evidence="1">JW14</strain>
    </source>
</reference>
<comment type="caution">
    <text evidence="1">The sequence shown here is derived from an EMBL/GenBank/DDBJ whole genome shotgun (WGS) entry which is preliminary data.</text>
</comment>
<sequence length="56" mass="6472">MKFKGGMYGLPIGFFIYGLVGNEDGIKKSGVTFDDSKWNWEQFITTAKLFLRLLEY</sequence>
<evidence type="ECO:0000313" key="2">
    <source>
        <dbReference type="Proteomes" id="UP000564806"/>
    </source>
</evidence>
<organism evidence="1 2">
    <name type="scientific">Paenibacillus agri</name>
    <dbReference type="NCBI Taxonomy" id="2744309"/>
    <lineage>
        <taxon>Bacteria</taxon>
        <taxon>Bacillati</taxon>
        <taxon>Bacillota</taxon>
        <taxon>Bacilli</taxon>
        <taxon>Bacillales</taxon>
        <taxon>Paenibacillaceae</taxon>
        <taxon>Paenibacillus</taxon>
    </lineage>
</organism>
<name>A0A850ELW0_9BACL</name>
<dbReference type="Gene3D" id="3.40.190.10">
    <property type="entry name" value="Periplasmic binding protein-like II"/>
    <property type="match status" value="1"/>
</dbReference>
<dbReference type="AlphaFoldDB" id="A0A850ELW0"/>
<proteinExistence type="predicted"/>
<dbReference type="EMBL" id="JABWCS010000212">
    <property type="protein sequence ID" value="NUU62038.1"/>
    <property type="molecule type" value="Genomic_DNA"/>
</dbReference>
<gene>
    <name evidence="1" type="ORF">HPT30_16970</name>
</gene>
<dbReference type="RefSeq" id="WP_175372535.1">
    <property type="nucleotide sequence ID" value="NZ_JABWCS010000212.1"/>
</dbReference>
<protein>
    <submittedName>
        <fullName evidence="1">Uncharacterized protein</fullName>
    </submittedName>
</protein>
<keyword evidence="2" id="KW-1185">Reference proteome</keyword>
<dbReference type="Proteomes" id="UP000564806">
    <property type="component" value="Unassembled WGS sequence"/>
</dbReference>
<accession>A0A850ELW0</accession>